<accession>A0AA86NIP0</accession>
<protein>
    <submittedName>
        <fullName evidence="2">Hypothetical_protein</fullName>
    </submittedName>
</protein>
<dbReference type="AlphaFoldDB" id="A0AA86NIP0"/>
<dbReference type="EMBL" id="CAXDID020000221">
    <property type="protein sequence ID" value="CAL6058492.1"/>
    <property type="molecule type" value="Genomic_DNA"/>
</dbReference>
<dbReference type="Proteomes" id="UP001642409">
    <property type="component" value="Unassembled WGS sequence"/>
</dbReference>
<proteinExistence type="predicted"/>
<evidence type="ECO:0000313" key="3">
    <source>
        <dbReference type="Proteomes" id="UP001642409"/>
    </source>
</evidence>
<evidence type="ECO:0000313" key="2">
    <source>
        <dbReference type="EMBL" id="CAL6058492.1"/>
    </source>
</evidence>
<reference evidence="1" key="1">
    <citation type="submission" date="2023-06" db="EMBL/GenBank/DDBJ databases">
        <authorList>
            <person name="Kurt Z."/>
        </authorList>
    </citation>
    <scope>NUCLEOTIDE SEQUENCE</scope>
</reference>
<reference evidence="2 3" key="2">
    <citation type="submission" date="2024-07" db="EMBL/GenBank/DDBJ databases">
        <authorList>
            <person name="Akdeniz Z."/>
        </authorList>
    </citation>
    <scope>NUCLEOTIDE SEQUENCE [LARGE SCALE GENOMIC DNA]</scope>
</reference>
<keyword evidence="3" id="KW-1185">Reference proteome</keyword>
<sequence>MRDKFHSSWSFMNLIQVAKNMISIVLDHNRLFKVSIQYSKKQKQKLPHAIKGGQGQKQTQQKMFREDQLIHLTNLGRSEAFVFSSFLGPTEEFIKYCINLNQLYHSFKTSLCNFYVLVNKAHL</sequence>
<name>A0AA86NIP0_9EUKA</name>
<dbReference type="EMBL" id="CATOUU010000184">
    <property type="protein sequence ID" value="CAI9919754.1"/>
    <property type="molecule type" value="Genomic_DNA"/>
</dbReference>
<organism evidence="1">
    <name type="scientific">Hexamita inflata</name>
    <dbReference type="NCBI Taxonomy" id="28002"/>
    <lineage>
        <taxon>Eukaryota</taxon>
        <taxon>Metamonada</taxon>
        <taxon>Diplomonadida</taxon>
        <taxon>Hexamitidae</taxon>
        <taxon>Hexamitinae</taxon>
        <taxon>Hexamita</taxon>
    </lineage>
</organism>
<comment type="caution">
    <text evidence="1">The sequence shown here is derived from an EMBL/GenBank/DDBJ whole genome shotgun (WGS) entry which is preliminary data.</text>
</comment>
<evidence type="ECO:0000313" key="1">
    <source>
        <dbReference type="EMBL" id="CAI9919754.1"/>
    </source>
</evidence>
<gene>
    <name evidence="2" type="ORF">HINF_LOCUS48296</name>
    <name evidence="1" type="ORF">HINF_LOCUS7399</name>
</gene>